<dbReference type="AlphaFoldDB" id="E6QYG9"/>
<protein>
    <submittedName>
        <fullName evidence="1">Uncharacterized protein</fullName>
    </submittedName>
</protein>
<reference key="2">
    <citation type="journal article" date="2011" name="MBio">
        <title>Genome variation in Cryptococcus gattii, an emerging pathogen of immunocompetent hosts.</title>
        <authorList>
            <person name="D'Souza C.A."/>
            <person name="Kronstad J.W."/>
            <person name="Taylor G."/>
            <person name="Warren R."/>
            <person name="Yuen M."/>
            <person name="Hu G."/>
            <person name="Jung W.H."/>
            <person name="Sham A."/>
            <person name="Kidd S.E."/>
            <person name="Tangen K."/>
            <person name="Lee N."/>
            <person name="Zeilmaker T."/>
            <person name="Sawkins J."/>
            <person name="McVicker G."/>
            <person name="Shah S."/>
            <person name="Gnerre S."/>
            <person name="Griggs A."/>
            <person name="Zeng Q."/>
            <person name="Bartlett K."/>
            <person name="Li W."/>
            <person name="Wang X."/>
            <person name="Heitman J."/>
            <person name="Stajich J.E."/>
            <person name="Fraser J.A."/>
            <person name="Meyer W."/>
            <person name="Carter D."/>
            <person name="Schein J."/>
            <person name="Krzywinski M."/>
            <person name="Kwong-Chung K.J."/>
            <person name="Varma A."/>
            <person name="Wang J."/>
            <person name="Brunham R."/>
            <person name="Fyfe M."/>
            <person name="Ouellette B.F.F."/>
            <person name="Siddiqui A."/>
            <person name="Marra M."/>
            <person name="Jones S."/>
            <person name="Holt R."/>
            <person name="Birren B.W."/>
            <person name="Galagan J.E."/>
            <person name="Cuomo C.A."/>
        </authorList>
    </citation>
    <scope>NUCLEOTIDE SEQUENCE</scope>
    <source>
        <strain>WM276</strain>
    </source>
</reference>
<name>E6QYG9_CRYGW</name>
<dbReference type="GeneID" id="10188066"/>
<organism evidence="1 2">
    <name type="scientific">Cryptococcus gattii serotype B (strain WM276 / ATCC MYA-4071)</name>
    <name type="common">Filobasidiella gattii</name>
    <name type="synonym">Cryptococcus bacillisporus</name>
    <dbReference type="NCBI Taxonomy" id="367775"/>
    <lineage>
        <taxon>Eukaryota</taxon>
        <taxon>Fungi</taxon>
        <taxon>Dikarya</taxon>
        <taxon>Basidiomycota</taxon>
        <taxon>Agaricomycotina</taxon>
        <taxon>Tremellomycetes</taxon>
        <taxon>Tremellales</taxon>
        <taxon>Cryptococcaceae</taxon>
        <taxon>Cryptococcus</taxon>
        <taxon>Cryptococcus gattii species complex</taxon>
    </lineage>
</organism>
<evidence type="ECO:0000313" key="1">
    <source>
        <dbReference type="EMBL" id="ADV19954.1"/>
    </source>
</evidence>
<dbReference type="Proteomes" id="UP000007805">
    <property type="component" value="Chromosome A"/>
</dbReference>
<dbReference type="KEGG" id="cgi:CGB_A8030C"/>
<accession>E6QYG9</accession>
<gene>
    <name evidence="1" type="ordered locus">CGB_A8030C</name>
</gene>
<dbReference type="OrthoDB" id="10495991at2759"/>
<proteinExistence type="predicted"/>
<dbReference type="HOGENOM" id="CLU_144920_0_0_1"/>
<sequence>MLTNLVGRRCKFVLSTEDVSRAILIDPIFRRNILTLKKSGLPLVAGGPAPVTGRETQPSVLWVSPSLLSVSGGSQRTERKGTSLPQDLSLHKCGLGKHESLVLGRNRGWDALVFAILYPVTWGSLKEQFGRKSRIGASLKYIKGSKKGKYVQP</sequence>
<dbReference type="VEuPathDB" id="FungiDB:CGB_A8030C"/>
<reference evidence="1 2" key="1">
    <citation type="journal article" date="2011" name="MBio">
        <title>Genome variation in Cryptococcus gattii, an emerging pathogen of immunocompetent hosts.</title>
        <authorList>
            <person name="D'Souza C.A."/>
            <person name="Kronstad J.W."/>
            <person name="Taylor G."/>
            <person name="Warren R."/>
            <person name="Yuen M."/>
            <person name="Hu G."/>
            <person name="Jung W.H."/>
            <person name="Sham A."/>
            <person name="Kidd S.E."/>
            <person name="Tangen K."/>
            <person name="Lee N."/>
            <person name="Zeilmaker T."/>
            <person name="Sawkins J."/>
            <person name="McVicker G."/>
            <person name="Shah S."/>
            <person name="Gnerre S."/>
            <person name="Griggs A."/>
            <person name="Zeng Q."/>
            <person name="Bartlett K."/>
            <person name="Li W."/>
            <person name="Wang X."/>
            <person name="Heitman J."/>
            <person name="Stajich J.E."/>
            <person name="Fraser J.A."/>
            <person name="Meyer W."/>
            <person name="Carter D."/>
            <person name="Schein J."/>
            <person name="Krzywinski M."/>
            <person name="Kwon-Chung K.J."/>
            <person name="Varma A."/>
            <person name="Wang J."/>
            <person name="Brunham R."/>
            <person name="Fyfe M."/>
            <person name="Ouellette B.F."/>
            <person name="Siddiqui A."/>
            <person name="Marra M."/>
            <person name="Jones S."/>
            <person name="Holt R."/>
            <person name="Birren B.W."/>
            <person name="Galagan J.E."/>
            <person name="Cuomo C.A."/>
        </authorList>
    </citation>
    <scope>NUCLEOTIDE SEQUENCE [LARGE SCALE GENOMIC DNA]</scope>
    <source>
        <strain evidence="2">WM276 / ATCC MYA-4071</strain>
    </source>
</reference>
<keyword evidence="2" id="KW-1185">Reference proteome</keyword>
<evidence type="ECO:0000313" key="2">
    <source>
        <dbReference type="Proteomes" id="UP000007805"/>
    </source>
</evidence>
<dbReference type="RefSeq" id="XP_003191741.1">
    <property type="nucleotide sequence ID" value="XM_003191693.1"/>
</dbReference>
<dbReference type="EMBL" id="CP000286">
    <property type="protein sequence ID" value="ADV19954.1"/>
    <property type="molecule type" value="Genomic_DNA"/>
</dbReference>